<dbReference type="GO" id="GO:0046872">
    <property type="term" value="F:metal ion binding"/>
    <property type="evidence" value="ECO:0007669"/>
    <property type="project" value="UniProtKB-KW"/>
</dbReference>
<dbReference type="PANTHER" id="PTHR40068">
    <property type="entry name" value="TRANSCRIPTION REPRESSOR NIAR-RELATED"/>
    <property type="match status" value="1"/>
</dbReference>
<dbReference type="EMBL" id="PZFQ01000040">
    <property type="protein sequence ID" value="PTI74452.1"/>
    <property type="molecule type" value="Genomic_DNA"/>
</dbReference>
<protein>
    <submittedName>
        <fullName evidence="4">Transcription repressor NadR</fullName>
    </submittedName>
</protein>
<dbReference type="SUPFAM" id="SSF46785">
    <property type="entry name" value="Winged helix' DNA-binding domain"/>
    <property type="match status" value="1"/>
</dbReference>
<dbReference type="InterPro" id="IPR035922">
    <property type="entry name" value="3H_dom_sf"/>
</dbReference>
<feature type="binding site" evidence="1">
    <location>
        <position position="86"/>
    </location>
    <ligand>
        <name>Ni(2+)</name>
        <dbReference type="ChEBI" id="CHEBI:49786"/>
    </ligand>
</feature>
<name>A0A9Q6HMX4_9STAP</name>
<evidence type="ECO:0000256" key="1">
    <source>
        <dbReference type="PIRSR" id="PIRSR037847-1"/>
    </source>
</evidence>
<feature type="domain" description="3H" evidence="2">
    <location>
        <begin position="74"/>
        <end position="169"/>
    </location>
</feature>
<keyword evidence="1" id="KW-0479">Metal-binding</keyword>
<dbReference type="Gene3D" id="1.10.10.10">
    <property type="entry name" value="Winged helix-like DNA-binding domain superfamily/Winged helix DNA-binding domain"/>
    <property type="match status" value="1"/>
</dbReference>
<evidence type="ECO:0000313" key="5">
    <source>
        <dbReference type="Proteomes" id="UP000241960"/>
    </source>
</evidence>
<evidence type="ECO:0000259" key="3">
    <source>
        <dbReference type="Pfam" id="PF08279"/>
    </source>
</evidence>
<dbReference type="PIRSF" id="PIRSF037847">
    <property type="entry name" value="NiaR"/>
    <property type="match status" value="1"/>
</dbReference>
<dbReference type="Gene3D" id="3.30.1340.20">
    <property type="entry name" value="3H domain"/>
    <property type="match status" value="1"/>
</dbReference>
<dbReference type="AlphaFoldDB" id="A0A9Q6HMX4"/>
<feature type="binding site" evidence="1">
    <location>
        <position position="145"/>
    </location>
    <ligand>
        <name>Ni(2+)</name>
        <dbReference type="ChEBI" id="CHEBI:49786"/>
    </ligand>
</feature>
<dbReference type="InterPro" id="IPR036388">
    <property type="entry name" value="WH-like_DNA-bd_sf"/>
</dbReference>
<dbReference type="RefSeq" id="WP_073505319.1">
    <property type="nucleotide sequence ID" value="NZ_CP018199.1"/>
</dbReference>
<feature type="domain" description="Helix-turn-helix type 11" evidence="3">
    <location>
        <begin position="7"/>
        <end position="59"/>
    </location>
</feature>
<dbReference type="Proteomes" id="UP000241960">
    <property type="component" value="Unassembled WGS sequence"/>
</dbReference>
<feature type="binding site" evidence="1">
    <location>
        <position position="147"/>
    </location>
    <ligand>
        <name>Ni(2+)</name>
        <dbReference type="ChEBI" id="CHEBI:49786"/>
    </ligand>
</feature>
<feature type="binding site" evidence="1">
    <location>
        <position position="78"/>
    </location>
    <ligand>
        <name>Ni(2+)</name>
        <dbReference type="ChEBI" id="CHEBI:49786"/>
    </ligand>
</feature>
<organism evidence="4 5">
    <name type="scientific">Staphylococcus succinus</name>
    <dbReference type="NCBI Taxonomy" id="61015"/>
    <lineage>
        <taxon>Bacteria</taxon>
        <taxon>Bacillati</taxon>
        <taxon>Bacillota</taxon>
        <taxon>Bacilli</taxon>
        <taxon>Bacillales</taxon>
        <taxon>Staphylococcaceae</taxon>
        <taxon>Staphylococcus</taxon>
    </lineage>
</organism>
<sequence length="173" mass="19746">METPDQRRSQIVQLLTASQQPISGKQLSEQFDVSRQIIVKDISILKSHHYNINATSKGYHIDIAPQGKGYKRIIVCQHAQESMAEELQIILDNGAMIDDVSIEHPVYGTLKADLMIETHKDLQQFLERMEKYKGKMIANLTDGMHLHTISAHTEKILDNAVRDLSEHQFIVEE</sequence>
<dbReference type="PANTHER" id="PTHR40068:SF1">
    <property type="entry name" value="TRANSCRIPTION REPRESSOR NIAR-RELATED"/>
    <property type="match status" value="1"/>
</dbReference>
<keyword evidence="1" id="KW-0533">Nickel</keyword>
<evidence type="ECO:0000313" key="4">
    <source>
        <dbReference type="EMBL" id="PTI74452.1"/>
    </source>
</evidence>
<gene>
    <name evidence="4" type="ORF">BU058_10890</name>
</gene>
<evidence type="ECO:0000259" key="2">
    <source>
        <dbReference type="Pfam" id="PF02829"/>
    </source>
</evidence>
<reference evidence="4 5" key="1">
    <citation type="journal article" date="2016" name="Front. Microbiol.">
        <title>Comprehensive Phylogenetic Analysis of Bovine Non-aureus Staphylococci Species Based on Whole-Genome Sequencing.</title>
        <authorList>
            <person name="Naushad S."/>
            <person name="Barkema H.W."/>
            <person name="Luby C."/>
            <person name="Condas L.A."/>
            <person name="Nobrega D.B."/>
            <person name="Carson D.A."/>
            <person name="De Buck J."/>
        </authorList>
    </citation>
    <scope>NUCLEOTIDE SEQUENCE [LARGE SCALE GENOMIC DNA]</scope>
    <source>
        <strain evidence="4 5">SNUC 1231</strain>
    </source>
</reference>
<dbReference type="InterPro" id="IPR026043">
    <property type="entry name" value="NadR"/>
</dbReference>
<dbReference type="InterPro" id="IPR004173">
    <property type="entry name" value="3H_domain"/>
</dbReference>
<dbReference type="Pfam" id="PF08279">
    <property type="entry name" value="HTH_11"/>
    <property type="match status" value="1"/>
</dbReference>
<dbReference type="Pfam" id="PF02829">
    <property type="entry name" value="3H"/>
    <property type="match status" value="1"/>
</dbReference>
<comment type="caution">
    <text evidence="4">The sequence shown here is derived from an EMBL/GenBank/DDBJ whole genome shotgun (WGS) entry which is preliminary data.</text>
</comment>
<dbReference type="SUPFAM" id="SSF75500">
    <property type="entry name" value="Putative transcriptional regulator TM1602, C-terminal domain"/>
    <property type="match status" value="1"/>
</dbReference>
<accession>A0A9Q6HMX4</accession>
<dbReference type="InterPro" id="IPR013196">
    <property type="entry name" value="HTH_11"/>
</dbReference>
<dbReference type="InterPro" id="IPR036390">
    <property type="entry name" value="WH_DNA-bd_sf"/>
</dbReference>
<proteinExistence type="predicted"/>